<dbReference type="EMBL" id="CABFNS010000837">
    <property type="protein sequence ID" value="VUC31938.1"/>
    <property type="molecule type" value="Genomic_DNA"/>
</dbReference>
<gene>
    <name evidence="1" type="ORF">CLO192961_LOCUS315792</name>
</gene>
<sequence>MSIGSGAPVARGKVVTINQLCQYGNGLTVQQVWGIGTEKKWETLMPDMCQKIDEWSGMACGCRQCEQIARNK</sequence>
<name>A0ABY6UNX8_BIOOC</name>
<evidence type="ECO:0000313" key="2">
    <source>
        <dbReference type="Proteomes" id="UP000766486"/>
    </source>
</evidence>
<comment type="caution">
    <text evidence="1">The sequence shown here is derived from an EMBL/GenBank/DDBJ whole genome shotgun (WGS) entry which is preliminary data.</text>
</comment>
<protein>
    <submittedName>
        <fullName evidence="1">Uncharacterized protein</fullName>
    </submittedName>
</protein>
<keyword evidence="2" id="KW-1185">Reference proteome</keyword>
<organism evidence="1 2">
    <name type="scientific">Bionectria ochroleuca</name>
    <name type="common">Gliocladium roseum</name>
    <dbReference type="NCBI Taxonomy" id="29856"/>
    <lineage>
        <taxon>Eukaryota</taxon>
        <taxon>Fungi</taxon>
        <taxon>Dikarya</taxon>
        <taxon>Ascomycota</taxon>
        <taxon>Pezizomycotina</taxon>
        <taxon>Sordariomycetes</taxon>
        <taxon>Hypocreomycetidae</taxon>
        <taxon>Hypocreales</taxon>
        <taxon>Bionectriaceae</taxon>
        <taxon>Clonostachys</taxon>
    </lineage>
</organism>
<dbReference type="Proteomes" id="UP000766486">
    <property type="component" value="Unassembled WGS sequence"/>
</dbReference>
<reference evidence="1 2" key="1">
    <citation type="submission" date="2019-06" db="EMBL/GenBank/DDBJ databases">
        <authorList>
            <person name="Broberg M."/>
        </authorList>
    </citation>
    <scope>NUCLEOTIDE SEQUENCE [LARGE SCALE GENOMIC DNA]</scope>
</reference>
<evidence type="ECO:0000313" key="1">
    <source>
        <dbReference type="EMBL" id="VUC31938.1"/>
    </source>
</evidence>
<accession>A0ABY6UNX8</accession>
<proteinExistence type="predicted"/>